<dbReference type="InterPro" id="IPR046866">
    <property type="entry name" value="FapA_N"/>
</dbReference>
<organism evidence="2 3">
    <name type="scientific">Formivibrio citricus</name>
    <dbReference type="NCBI Taxonomy" id="83765"/>
    <lineage>
        <taxon>Bacteria</taxon>
        <taxon>Pseudomonadati</taxon>
        <taxon>Pseudomonadota</taxon>
        <taxon>Betaproteobacteria</taxon>
        <taxon>Neisseriales</taxon>
        <taxon>Chitinibacteraceae</taxon>
        <taxon>Formivibrio</taxon>
    </lineage>
</organism>
<keyword evidence="3" id="KW-1185">Reference proteome</keyword>
<dbReference type="RefSeq" id="WP_091189416.1">
    <property type="nucleotide sequence ID" value="NZ_FOVE01000001.1"/>
</dbReference>
<dbReference type="Pfam" id="PF20250">
    <property type="entry name" value="FapA_N"/>
    <property type="match status" value="1"/>
</dbReference>
<protein>
    <recommendedName>
        <fullName evidence="1">Flagellar Assembly Protein A N-terminal region domain-containing protein</fullName>
    </recommendedName>
</protein>
<evidence type="ECO:0000313" key="2">
    <source>
        <dbReference type="EMBL" id="SFM93690.1"/>
    </source>
</evidence>
<dbReference type="InterPro" id="IPR046865">
    <property type="entry name" value="FapA_b_solenoid"/>
</dbReference>
<dbReference type="AlphaFoldDB" id="A0A1I4UY37"/>
<dbReference type="InterPro" id="IPR005646">
    <property type="entry name" value="FapA"/>
</dbReference>
<dbReference type="PANTHER" id="PTHR38032">
    <property type="entry name" value="POLYMERASE-RELATED"/>
    <property type="match status" value="1"/>
</dbReference>
<sequence length="544" mass="57373">MTELQQGMGLAFRFDPETKGLIASLEPNSQAAPIDEPWLKAKLDELGWGALRWLPAAAAELLAKYQQGTRVVALRLAEAVDASMSIALTPDGLEARLDIVPAQGGVAISQDMVLEALSAKGVTEGILPDAINEAVAAGEAHGVTIARGIPPVDGSDAWLECLLPTARSRVPKVDEFDHTDYRDLGDILVVHAGDSLMLRHPATEGVPGVTLQGEPVAPKVGKDVRFAANLAGAAISPDNPDLLVATTSGQPIQVHDGMVVEPVFTIESVNAASGNIRYDGSVVIKGDVHAGMTVHASGDIEVGGVVEPATLEAGGNIVIKGGVMGGLGHNDGHYLRCGGTFNASYASQARIEAGDSIFIDDSAIQCELSAVNCIHVGNKKSGHIIGGRAQATFSIVAKVIGSPKRVVTRFEIGVNPVMHKHLHEIVKHREERETQLFELSKVLDFARKNPAKVRPEMVEKARKAASALTAEITGIREEQTALEQKIELSQQSRVVAEQALFEGVEVFLGGQHYQVSGEHRAVAIGMGKDGLGLLSLADVAEGTT</sequence>
<dbReference type="PANTHER" id="PTHR38032:SF1">
    <property type="entry name" value="RNA-BINDING PROTEIN KHPB N-TERMINAL DOMAIN-CONTAINING PROTEIN"/>
    <property type="match status" value="1"/>
</dbReference>
<evidence type="ECO:0000313" key="3">
    <source>
        <dbReference type="Proteomes" id="UP000242869"/>
    </source>
</evidence>
<name>A0A1I4UY37_9NEIS</name>
<dbReference type="Pfam" id="PF03961">
    <property type="entry name" value="FapA"/>
    <property type="match status" value="1"/>
</dbReference>
<accession>A0A1I4UY37</accession>
<dbReference type="STRING" id="83765.SAMN05660284_00025"/>
<gene>
    <name evidence="2" type="ORF">SAMN05660284_00025</name>
</gene>
<evidence type="ECO:0000259" key="1">
    <source>
        <dbReference type="Pfam" id="PF20250"/>
    </source>
</evidence>
<dbReference type="OrthoDB" id="5807941at2"/>
<dbReference type="Proteomes" id="UP000242869">
    <property type="component" value="Unassembled WGS sequence"/>
</dbReference>
<reference evidence="3" key="1">
    <citation type="submission" date="2016-10" db="EMBL/GenBank/DDBJ databases">
        <authorList>
            <person name="Varghese N."/>
            <person name="Submissions S."/>
        </authorList>
    </citation>
    <scope>NUCLEOTIDE SEQUENCE [LARGE SCALE GENOMIC DNA]</scope>
    <source>
        <strain evidence="3">DSM 6150</strain>
    </source>
</reference>
<dbReference type="EMBL" id="FOVE01000001">
    <property type="protein sequence ID" value="SFM93690.1"/>
    <property type="molecule type" value="Genomic_DNA"/>
</dbReference>
<feature type="domain" description="Flagellar Assembly Protein A N-terminal region" evidence="1">
    <location>
        <begin position="85"/>
        <end position="253"/>
    </location>
</feature>
<proteinExistence type="predicted"/>